<organism evidence="2 3">
    <name type="scientific">Cucumis sativus</name>
    <name type="common">Cucumber</name>
    <dbReference type="NCBI Taxonomy" id="3659"/>
    <lineage>
        <taxon>Eukaryota</taxon>
        <taxon>Viridiplantae</taxon>
        <taxon>Streptophyta</taxon>
        <taxon>Embryophyta</taxon>
        <taxon>Tracheophyta</taxon>
        <taxon>Spermatophyta</taxon>
        <taxon>Magnoliopsida</taxon>
        <taxon>eudicotyledons</taxon>
        <taxon>Gunneridae</taxon>
        <taxon>Pentapetalae</taxon>
        <taxon>rosids</taxon>
        <taxon>fabids</taxon>
        <taxon>Cucurbitales</taxon>
        <taxon>Cucurbitaceae</taxon>
        <taxon>Benincaseae</taxon>
        <taxon>Cucumis</taxon>
    </lineage>
</organism>
<evidence type="ECO:0000256" key="1">
    <source>
        <dbReference type="SAM" id="MobiDB-lite"/>
    </source>
</evidence>
<dbReference type="Gramene" id="KGN46038">
    <property type="protein sequence ID" value="KGN46038"/>
    <property type="gene ID" value="Csa_6G045170"/>
</dbReference>
<name>A0A0A0K9D4_CUCSA</name>
<reference evidence="2 3" key="3">
    <citation type="journal article" date="2010" name="BMC Genomics">
        <title>Transcriptome sequencing and comparative analysis of cucumber flowers with different sex types.</title>
        <authorList>
            <person name="Guo S."/>
            <person name="Zheng Y."/>
            <person name="Joung J.G."/>
            <person name="Liu S."/>
            <person name="Zhang Z."/>
            <person name="Crasta O.R."/>
            <person name="Sobral B.W."/>
            <person name="Xu Y."/>
            <person name="Huang S."/>
            <person name="Fei Z."/>
        </authorList>
    </citation>
    <scope>NUCLEOTIDE SEQUENCE [LARGE SCALE GENOMIC DNA]</scope>
    <source>
        <strain evidence="3">cv. 9930</strain>
    </source>
</reference>
<proteinExistence type="predicted"/>
<gene>
    <name evidence="2" type="ORF">Csa_6G045170</name>
</gene>
<evidence type="ECO:0000313" key="2">
    <source>
        <dbReference type="EMBL" id="KGN46038.1"/>
    </source>
</evidence>
<reference evidence="2 3" key="2">
    <citation type="journal article" date="2009" name="PLoS ONE">
        <title>An integrated genetic and cytogenetic map of the cucumber genome.</title>
        <authorList>
            <person name="Ren Y."/>
            <person name="Zhang Z."/>
            <person name="Liu J."/>
            <person name="Staub J.E."/>
            <person name="Han Y."/>
            <person name="Cheng Z."/>
            <person name="Li X."/>
            <person name="Lu J."/>
            <person name="Miao H."/>
            <person name="Kang H."/>
            <person name="Xie B."/>
            <person name="Gu X."/>
            <person name="Wang X."/>
            <person name="Du Y."/>
            <person name="Jin W."/>
            <person name="Huang S."/>
        </authorList>
    </citation>
    <scope>NUCLEOTIDE SEQUENCE [LARGE SCALE GENOMIC DNA]</scope>
    <source>
        <strain evidence="3">cv. 9930</strain>
    </source>
</reference>
<dbReference type="Proteomes" id="UP000029981">
    <property type="component" value="Chromosome 6"/>
</dbReference>
<sequence>MATMLNWRMRTIGDVSKIIGKKMEDRERREAGRAWGLCRAFLRSEPRAERSFSSSRELSASSFEPRVERS</sequence>
<accession>A0A0A0K9D4</accession>
<keyword evidence="3" id="KW-1185">Reference proteome</keyword>
<feature type="region of interest" description="Disordered" evidence="1">
    <location>
        <begin position="48"/>
        <end position="70"/>
    </location>
</feature>
<evidence type="ECO:0000313" key="3">
    <source>
        <dbReference type="Proteomes" id="UP000029981"/>
    </source>
</evidence>
<protein>
    <submittedName>
        <fullName evidence="2">Uncharacterized protein</fullName>
    </submittedName>
</protein>
<reference evidence="2 3" key="1">
    <citation type="journal article" date="2009" name="Nat. Genet.">
        <title>The genome of the cucumber, Cucumis sativus L.</title>
        <authorList>
            <person name="Huang S."/>
            <person name="Li R."/>
            <person name="Zhang Z."/>
            <person name="Li L."/>
            <person name="Gu X."/>
            <person name="Fan W."/>
            <person name="Lucas W.J."/>
            <person name="Wang X."/>
            <person name="Xie B."/>
            <person name="Ni P."/>
            <person name="Ren Y."/>
            <person name="Zhu H."/>
            <person name="Li J."/>
            <person name="Lin K."/>
            <person name="Jin W."/>
            <person name="Fei Z."/>
            <person name="Li G."/>
            <person name="Staub J."/>
            <person name="Kilian A."/>
            <person name="van der Vossen E.A."/>
            <person name="Wu Y."/>
            <person name="Guo J."/>
            <person name="He J."/>
            <person name="Jia Z."/>
            <person name="Ren Y."/>
            <person name="Tian G."/>
            <person name="Lu Y."/>
            <person name="Ruan J."/>
            <person name="Qian W."/>
            <person name="Wang M."/>
            <person name="Huang Q."/>
            <person name="Li B."/>
            <person name="Xuan Z."/>
            <person name="Cao J."/>
            <person name="Asan"/>
            <person name="Wu Z."/>
            <person name="Zhang J."/>
            <person name="Cai Q."/>
            <person name="Bai Y."/>
            <person name="Zhao B."/>
            <person name="Han Y."/>
            <person name="Li Y."/>
            <person name="Li X."/>
            <person name="Wang S."/>
            <person name="Shi Q."/>
            <person name="Liu S."/>
            <person name="Cho W.K."/>
            <person name="Kim J.Y."/>
            <person name="Xu Y."/>
            <person name="Heller-Uszynska K."/>
            <person name="Miao H."/>
            <person name="Cheng Z."/>
            <person name="Zhang S."/>
            <person name="Wu J."/>
            <person name="Yang Y."/>
            <person name="Kang H."/>
            <person name="Li M."/>
            <person name="Liang H."/>
            <person name="Ren X."/>
            <person name="Shi Z."/>
            <person name="Wen M."/>
            <person name="Jian M."/>
            <person name="Yang H."/>
            <person name="Zhang G."/>
            <person name="Yang Z."/>
            <person name="Chen R."/>
            <person name="Liu S."/>
            <person name="Li J."/>
            <person name="Ma L."/>
            <person name="Liu H."/>
            <person name="Zhou Y."/>
            <person name="Zhao J."/>
            <person name="Fang X."/>
            <person name="Li G."/>
            <person name="Fang L."/>
            <person name="Li Y."/>
            <person name="Liu D."/>
            <person name="Zheng H."/>
            <person name="Zhang Y."/>
            <person name="Qin N."/>
            <person name="Li Z."/>
            <person name="Yang G."/>
            <person name="Yang S."/>
            <person name="Bolund L."/>
            <person name="Kristiansen K."/>
            <person name="Zheng H."/>
            <person name="Li S."/>
            <person name="Zhang X."/>
            <person name="Yang H."/>
            <person name="Wang J."/>
            <person name="Sun R."/>
            <person name="Zhang B."/>
            <person name="Jiang S."/>
            <person name="Wang J."/>
            <person name="Du Y."/>
            <person name="Li S."/>
        </authorList>
    </citation>
    <scope>NUCLEOTIDE SEQUENCE [LARGE SCALE GENOMIC DNA]</scope>
    <source>
        <strain evidence="3">cv. 9930</strain>
    </source>
</reference>
<dbReference type="AlphaFoldDB" id="A0A0A0K9D4"/>
<feature type="compositionally biased region" description="Low complexity" evidence="1">
    <location>
        <begin position="51"/>
        <end position="64"/>
    </location>
</feature>
<reference evidence="2 3" key="4">
    <citation type="journal article" date="2011" name="BMC Genomics">
        <title>RNA-Seq improves annotation of protein-coding genes in the cucumber genome.</title>
        <authorList>
            <person name="Li Z."/>
            <person name="Zhang Z."/>
            <person name="Yan P."/>
            <person name="Huang S."/>
            <person name="Fei Z."/>
            <person name="Lin K."/>
        </authorList>
    </citation>
    <scope>NUCLEOTIDE SEQUENCE [LARGE SCALE GENOMIC DNA]</scope>
    <source>
        <strain evidence="3">cv. 9930</strain>
    </source>
</reference>
<dbReference type="EMBL" id="CM002927">
    <property type="protein sequence ID" value="KGN46038.1"/>
    <property type="molecule type" value="Genomic_DNA"/>
</dbReference>